<evidence type="ECO:0000256" key="2">
    <source>
        <dbReference type="SAM" id="SignalP"/>
    </source>
</evidence>
<accession>A0ABW4KAC0</accession>
<dbReference type="Pfam" id="PF00497">
    <property type="entry name" value="SBP_bac_3"/>
    <property type="match status" value="1"/>
</dbReference>
<dbReference type="InterPro" id="IPR001638">
    <property type="entry name" value="Solute-binding_3/MltF_N"/>
</dbReference>
<sequence length="271" mass="28841">MAIPFRHRYAALAAGLLVVAAAAPAAVTATRSPAVASGGPLRIGVTTTAEAAGERVYLPEGFEAEIAEALAARLKVPFELVRVEPERKAEALDAGRVDVLLDRLPADVRETGDAPIVRTGYASGQRVAMRTDTTVRAWADLKGRTVCVSRDNLDGQRLAREIGANTRLSSAPAPALIDVRTGACDASIHDAALLAPLLEKRIWRKFSATLPETARTELAIVVSPRAAQFVEWIAEAAAGVADAPGWRDRAGKWASTVDFEVYRDQVAADCH</sequence>
<name>A0ABW4KAC0_9HYPH</name>
<gene>
    <name evidence="4" type="ORF">ACFSCV_16755</name>
</gene>
<proteinExistence type="predicted"/>
<keyword evidence="1 2" id="KW-0732">Signal</keyword>
<dbReference type="SMART" id="SM00062">
    <property type="entry name" value="PBPb"/>
    <property type="match status" value="1"/>
</dbReference>
<evidence type="ECO:0000313" key="4">
    <source>
        <dbReference type="EMBL" id="MFD1704659.1"/>
    </source>
</evidence>
<evidence type="ECO:0000256" key="1">
    <source>
        <dbReference type="ARBA" id="ARBA00022729"/>
    </source>
</evidence>
<feature type="chain" id="PRO_5045339888" evidence="2">
    <location>
        <begin position="26"/>
        <end position="271"/>
    </location>
</feature>
<evidence type="ECO:0000259" key="3">
    <source>
        <dbReference type="SMART" id="SM00062"/>
    </source>
</evidence>
<keyword evidence="5" id="KW-1185">Reference proteome</keyword>
<protein>
    <submittedName>
        <fullName evidence="4">Transporter substrate-binding domain-containing protein</fullName>
    </submittedName>
</protein>
<dbReference type="Proteomes" id="UP001597308">
    <property type="component" value="Unassembled WGS sequence"/>
</dbReference>
<evidence type="ECO:0000313" key="5">
    <source>
        <dbReference type="Proteomes" id="UP001597308"/>
    </source>
</evidence>
<dbReference type="PANTHER" id="PTHR35936">
    <property type="entry name" value="MEMBRANE-BOUND LYTIC MUREIN TRANSGLYCOSYLASE F"/>
    <property type="match status" value="1"/>
</dbReference>
<feature type="signal peptide" evidence="2">
    <location>
        <begin position="1"/>
        <end position="25"/>
    </location>
</feature>
<organism evidence="4 5">
    <name type="scientific">Methylopila henanensis</name>
    <dbReference type="NCBI Taxonomy" id="873516"/>
    <lineage>
        <taxon>Bacteria</taxon>
        <taxon>Pseudomonadati</taxon>
        <taxon>Pseudomonadota</taxon>
        <taxon>Alphaproteobacteria</taxon>
        <taxon>Hyphomicrobiales</taxon>
        <taxon>Methylopilaceae</taxon>
        <taxon>Methylopila</taxon>
    </lineage>
</organism>
<comment type="caution">
    <text evidence="4">The sequence shown here is derived from an EMBL/GenBank/DDBJ whole genome shotgun (WGS) entry which is preliminary data.</text>
</comment>
<dbReference type="RefSeq" id="WP_378800705.1">
    <property type="nucleotide sequence ID" value="NZ_JBHUER010000010.1"/>
</dbReference>
<dbReference type="PANTHER" id="PTHR35936:SF17">
    <property type="entry name" value="ARGININE-BINDING EXTRACELLULAR PROTEIN ARTP"/>
    <property type="match status" value="1"/>
</dbReference>
<dbReference type="EMBL" id="JBHUER010000010">
    <property type="protein sequence ID" value="MFD1704659.1"/>
    <property type="molecule type" value="Genomic_DNA"/>
</dbReference>
<reference evidence="5" key="1">
    <citation type="journal article" date="2019" name="Int. J. Syst. Evol. Microbiol.">
        <title>The Global Catalogue of Microorganisms (GCM) 10K type strain sequencing project: providing services to taxonomists for standard genome sequencing and annotation.</title>
        <authorList>
            <consortium name="The Broad Institute Genomics Platform"/>
            <consortium name="The Broad Institute Genome Sequencing Center for Infectious Disease"/>
            <person name="Wu L."/>
            <person name="Ma J."/>
        </authorList>
    </citation>
    <scope>NUCLEOTIDE SEQUENCE [LARGE SCALE GENOMIC DNA]</scope>
    <source>
        <strain evidence="5">KCTC 23707</strain>
    </source>
</reference>
<feature type="domain" description="Solute-binding protein family 3/N-terminal" evidence="3">
    <location>
        <begin position="40"/>
        <end position="257"/>
    </location>
</feature>
<dbReference type="Gene3D" id="3.40.190.10">
    <property type="entry name" value="Periplasmic binding protein-like II"/>
    <property type="match status" value="2"/>
</dbReference>
<dbReference type="SUPFAM" id="SSF53850">
    <property type="entry name" value="Periplasmic binding protein-like II"/>
    <property type="match status" value="1"/>
</dbReference>